<reference evidence="2" key="2">
    <citation type="submission" date="2016-05" db="EMBL/GenBank/DDBJ databases">
        <title>Comparative analysis highlights variable genome content of wheat rusts and divergence of the mating loci.</title>
        <authorList>
            <person name="Cuomo C.A."/>
            <person name="Bakkeren G."/>
            <person name="Szabo L."/>
            <person name="Khalil H."/>
            <person name="Joly D."/>
            <person name="Goldberg J."/>
            <person name="Young S."/>
            <person name="Zeng Q."/>
            <person name="Fellers J."/>
        </authorList>
    </citation>
    <scope>NUCLEOTIDE SEQUENCE [LARGE SCALE GENOMIC DNA]</scope>
    <source>
        <strain evidence="2">1-1 BBBD Race 1</strain>
    </source>
</reference>
<feature type="region of interest" description="Disordered" evidence="1">
    <location>
        <begin position="155"/>
        <end position="177"/>
    </location>
</feature>
<dbReference type="OrthoDB" id="2246127at2759"/>
<name>A0A180G3V9_PUCT1</name>
<evidence type="ECO:0008006" key="5">
    <source>
        <dbReference type="Google" id="ProtNLM"/>
    </source>
</evidence>
<accession>A0A180G3V9</accession>
<evidence type="ECO:0000313" key="4">
    <source>
        <dbReference type="Proteomes" id="UP000005240"/>
    </source>
</evidence>
<evidence type="ECO:0000256" key="1">
    <source>
        <dbReference type="SAM" id="MobiDB-lite"/>
    </source>
</evidence>
<protein>
    <recommendedName>
        <fullName evidence="5">U1-type domain-containing protein</fullName>
    </recommendedName>
</protein>
<dbReference type="PANTHER" id="PTHR31912:SF34">
    <property type="entry name" value="NOTOCHORD-RELATED PROTEIN"/>
    <property type="match status" value="1"/>
</dbReference>
<evidence type="ECO:0000313" key="3">
    <source>
        <dbReference type="EnsemblFungi" id="PTTG_29470-t43_1-p1"/>
    </source>
</evidence>
<feature type="region of interest" description="Disordered" evidence="1">
    <location>
        <begin position="53"/>
        <end position="102"/>
    </location>
</feature>
<proteinExistence type="predicted"/>
<dbReference type="EnsemblFungi" id="PTTG_29470-t43_1">
    <property type="protein sequence ID" value="PTTG_29470-t43_1-p1"/>
    <property type="gene ID" value="PTTG_29470"/>
</dbReference>
<dbReference type="VEuPathDB" id="FungiDB:PTTG_29470"/>
<dbReference type="STRING" id="630390.A0A180G3V9"/>
<organism evidence="2">
    <name type="scientific">Puccinia triticina (isolate 1-1 / race 1 (BBBD))</name>
    <name type="common">Brown leaf rust fungus</name>
    <dbReference type="NCBI Taxonomy" id="630390"/>
    <lineage>
        <taxon>Eukaryota</taxon>
        <taxon>Fungi</taxon>
        <taxon>Dikarya</taxon>
        <taxon>Basidiomycota</taxon>
        <taxon>Pucciniomycotina</taxon>
        <taxon>Pucciniomycetes</taxon>
        <taxon>Pucciniales</taxon>
        <taxon>Pucciniaceae</taxon>
        <taxon>Puccinia</taxon>
    </lineage>
</organism>
<reference evidence="3 4" key="3">
    <citation type="journal article" date="2017" name="G3 (Bethesda)">
        <title>Comparative analysis highlights variable genome content of wheat rusts and divergence of the mating loci.</title>
        <authorList>
            <person name="Cuomo C.A."/>
            <person name="Bakkeren G."/>
            <person name="Khalil H.B."/>
            <person name="Panwar V."/>
            <person name="Joly D."/>
            <person name="Linning R."/>
            <person name="Sakthikumar S."/>
            <person name="Song X."/>
            <person name="Adiconis X."/>
            <person name="Fan L."/>
            <person name="Goldberg J.M."/>
            <person name="Levin J.Z."/>
            <person name="Young S."/>
            <person name="Zeng Q."/>
            <person name="Anikster Y."/>
            <person name="Bruce M."/>
            <person name="Wang M."/>
            <person name="Yin C."/>
            <person name="McCallum B."/>
            <person name="Szabo L.J."/>
            <person name="Hulbert S."/>
            <person name="Chen X."/>
            <person name="Fellers J.P."/>
        </authorList>
    </citation>
    <scope>NUCLEOTIDE SEQUENCE</scope>
    <source>
        <strain evidence="3">isolate 1-1 / race 1 (BBBD)</strain>
        <strain evidence="4">Isolate 1-1 / race 1 (BBBD)</strain>
    </source>
</reference>
<dbReference type="Proteomes" id="UP000005240">
    <property type="component" value="Unassembled WGS sequence"/>
</dbReference>
<feature type="compositionally biased region" description="Acidic residues" evidence="1">
    <location>
        <begin position="76"/>
        <end position="89"/>
    </location>
</feature>
<sequence length="749" mass="86569">MTNQGFYKFSQSKKWLEELAPQHRAPMPRDGRVVYQCTLCEGSKITSYRRHALGGQHRARVREHDKERVRIRREQIEEEDEETDSEPDIQENSKNDNDNRDTYNIQQDLDRIELAARFLQSTDSRNVNLNETIRVHDLINAHLAEVLRQQDEEFFGEQPNQNREGNDDGDGGDPAERERWFPFKSRMELVGSLLIGHTHSLISRAIYNKVKAVMSICDIQLPSWATVRSARDRIRKLLPTQLNLHKSAFGTPCFALSVKGILSQDLANPLVSPHIDYYPEMTNQGFYKFSQSKKWLKELAPQHCAPMCEVKGKHFYLFEPVELFSGLITIPIYFYSHNSQIYSKCIAPEFEPFIKKKKKLVRMKIPQNIQFNHFDLLSIPTSDFNKSYDEIQIYGKQISEACANSIYEHDGNHHYKKIKFPNPWRKEADGRIIRHVPITLYCDDTSGNISKKFKKHVSFYFTLSGLPPNLSNQEYNCHFLSTSNRASALEILEQIVAEMNQITRYGFTAFDSHIMQEVLVTGLVFSFLGDSPMHAEITNTPNPGSSLNPCQMCTLHAEGKDQRKTLDYVLQFLRMNPDGSEATGNKRCWKVTHERTYELYTTAIDESHAEFLRKQREWGVTDSLNNRFLKESKKNLRIRELMENLEENHPERLFNSIFQLEGFDGVKDTPVKILHVALLGFVKYLARDVLSGNKLKPHQKAQLVARLQSFNTLSLNIPPINGKSFVTHIKSLVGKEFKILVQAAPFLFF</sequence>
<reference evidence="3" key="4">
    <citation type="submission" date="2025-05" db="UniProtKB">
        <authorList>
            <consortium name="EnsemblFungi"/>
        </authorList>
    </citation>
    <scope>IDENTIFICATION</scope>
    <source>
        <strain evidence="3">isolate 1-1 / race 1 (BBBD)</strain>
    </source>
</reference>
<gene>
    <name evidence="2" type="ORF">PTTG_29470</name>
</gene>
<keyword evidence="4" id="KW-1185">Reference proteome</keyword>
<reference evidence="2" key="1">
    <citation type="submission" date="2009-11" db="EMBL/GenBank/DDBJ databases">
        <authorList>
            <consortium name="The Broad Institute Genome Sequencing Platform"/>
            <person name="Ward D."/>
            <person name="Feldgarden M."/>
            <person name="Earl A."/>
            <person name="Young S.K."/>
            <person name="Zeng Q."/>
            <person name="Koehrsen M."/>
            <person name="Alvarado L."/>
            <person name="Berlin A."/>
            <person name="Bochicchio J."/>
            <person name="Borenstein D."/>
            <person name="Chapman S.B."/>
            <person name="Chen Z."/>
            <person name="Engels R."/>
            <person name="Freedman E."/>
            <person name="Gellesch M."/>
            <person name="Goldberg J."/>
            <person name="Griggs A."/>
            <person name="Gujja S."/>
            <person name="Heilman E."/>
            <person name="Heiman D."/>
            <person name="Hepburn T."/>
            <person name="Howarth C."/>
            <person name="Jen D."/>
            <person name="Larson L."/>
            <person name="Lewis B."/>
            <person name="Mehta T."/>
            <person name="Park D."/>
            <person name="Pearson M."/>
            <person name="Roberts A."/>
            <person name="Saif S."/>
            <person name="Shea T."/>
            <person name="Shenoy N."/>
            <person name="Sisk P."/>
            <person name="Stolte C."/>
            <person name="Sykes S."/>
            <person name="Thomson T."/>
            <person name="Walk T."/>
            <person name="White J."/>
            <person name="Yandava C."/>
            <person name="Izard J."/>
            <person name="Baranova O.V."/>
            <person name="Blanton J.M."/>
            <person name="Tanner A.C."/>
            <person name="Dewhirst F.E."/>
            <person name="Haas B."/>
            <person name="Nusbaum C."/>
            <person name="Birren B."/>
        </authorList>
    </citation>
    <scope>NUCLEOTIDE SEQUENCE [LARGE SCALE GENOMIC DNA]</scope>
    <source>
        <strain evidence="2">1-1 BBBD Race 1</strain>
    </source>
</reference>
<dbReference type="AlphaFoldDB" id="A0A180G3V9"/>
<feature type="compositionally biased region" description="Basic and acidic residues" evidence="1">
    <location>
        <begin position="62"/>
        <end position="75"/>
    </location>
</feature>
<dbReference type="PANTHER" id="PTHR31912">
    <property type="entry name" value="IP13529P"/>
    <property type="match status" value="1"/>
</dbReference>
<dbReference type="EMBL" id="ADAS02000461">
    <property type="protein sequence ID" value="OAV87337.1"/>
    <property type="molecule type" value="Genomic_DNA"/>
</dbReference>
<evidence type="ECO:0000313" key="2">
    <source>
        <dbReference type="EMBL" id="OAV87337.1"/>
    </source>
</evidence>
<feature type="compositionally biased region" description="Basic and acidic residues" evidence="1">
    <location>
        <begin position="91"/>
        <end position="101"/>
    </location>
</feature>